<dbReference type="PANTHER" id="PTHR48228:SF5">
    <property type="entry name" value="ALPHA-METHYLACYL-COA RACEMASE"/>
    <property type="match status" value="1"/>
</dbReference>
<dbReference type="EMBL" id="JBICBT010000275">
    <property type="protein sequence ID" value="KAL3118538.1"/>
    <property type="molecule type" value="Genomic_DNA"/>
</dbReference>
<comment type="caution">
    <text evidence="3">The sequence shown here is derived from an EMBL/GenBank/DDBJ whole genome shotgun (WGS) entry which is preliminary data.</text>
</comment>
<feature type="region of interest" description="Disordered" evidence="2">
    <location>
        <begin position="337"/>
        <end position="366"/>
    </location>
</feature>
<protein>
    <recommendedName>
        <fullName evidence="5">CoA transferase</fullName>
    </recommendedName>
</protein>
<reference evidence="3 4" key="1">
    <citation type="submission" date="2024-10" db="EMBL/GenBank/DDBJ databases">
        <authorList>
            <person name="Kim D."/>
        </authorList>
    </citation>
    <scope>NUCLEOTIDE SEQUENCE [LARGE SCALE GENOMIC DNA]</scope>
    <source>
        <strain evidence="3">BH-2024</strain>
    </source>
</reference>
<organism evidence="3 4">
    <name type="scientific">Heterodera trifolii</name>
    <dbReference type="NCBI Taxonomy" id="157864"/>
    <lineage>
        <taxon>Eukaryota</taxon>
        <taxon>Metazoa</taxon>
        <taxon>Ecdysozoa</taxon>
        <taxon>Nematoda</taxon>
        <taxon>Chromadorea</taxon>
        <taxon>Rhabditida</taxon>
        <taxon>Tylenchina</taxon>
        <taxon>Tylenchomorpha</taxon>
        <taxon>Tylenchoidea</taxon>
        <taxon>Heteroderidae</taxon>
        <taxon>Heteroderinae</taxon>
        <taxon>Heterodera</taxon>
    </lineage>
</organism>
<proteinExistence type="inferred from homology"/>
<evidence type="ECO:0000313" key="3">
    <source>
        <dbReference type="EMBL" id="KAL3118538.1"/>
    </source>
</evidence>
<dbReference type="InterPro" id="IPR023606">
    <property type="entry name" value="CoA-Trfase_III_dom_1_sf"/>
</dbReference>
<dbReference type="InterPro" id="IPR003673">
    <property type="entry name" value="CoA-Trfase_fam_III"/>
</dbReference>
<gene>
    <name evidence="3" type="ORF">niasHT_000303</name>
</gene>
<dbReference type="Proteomes" id="UP001620626">
    <property type="component" value="Unassembled WGS sequence"/>
</dbReference>
<dbReference type="Gene3D" id="3.40.50.10540">
    <property type="entry name" value="Crotonobetainyl-coa:carnitine coa-transferase, domain 1"/>
    <property type="match status" value="1"/>
</dbReference>
<evidence type="ECO:0008006" key="5">
    <source>
        <dbReference type="Google" id="ProtNLM"/>
    </source>
</evidence>
<dbReference type="PANTHER" id="PTHR48228">
    <property type="entry name" value="SUCCINYL-COA--D-CITRAMALATE COA-TRANSFERASE"/>
    <property type="match status" value="1"/>
</dbReference>
<dbReference type="InterPro" id="IPR044855">
    <property type="entry name" value="CoA-Trfase_III_dom3_sf"/>
</dbReference>
<dbReference type="InterPro" id="IPR050509">
    <property type="entry name" value="CoA-transferase_III"/>
</dbReference>
<dbReference type="AlphaFoldDB" id="A0ABD2LTG5"/>
<evidence type="ECO:0000256" key="1">
    <source>
        <dbReference type="ARBA" id="ARBA00008383"/>
    </source>
</evidence>
<name>A0ABD2LTG5_9BILA</name>
<evidence type="ECO:0000313" key="4">
    <source>
        <dbReference type="Proteomes" id="UP001620626"/>
    </source>
</evidence>
<evidence type="ECO:0000256" key="2">
    <source>
        <dbReference type="SAM" id="MobiDB-lite"/>
    </source>
</evidence>
<sequence>MAFHFLEGVKVVELVGLAPVPFCGMILADFGAEVILLVNKSSKNPLANFGLRMGQKKSFIQLEFDKENDRRKLRNICCGADVLLDPFRPGTLEAIGLDPAELTKVNPGLIVARVTGFGQSGPMSARAGHDINFVALSGLFPMLFGNSRASFPPWPPANLLADFAVGEDEKRFWHFRHLIEQFVKSFGGRGFVLDCAMTEGLAYLGSFLFLSRHEPWLWHEEFALFSGKCPIYRTYETADRKWMAVGAVEPKFQQKLFEILGISTEKIDGMAKLTREMENAFRGKTQGEWAIIFEGEDACVTPVLNMDEVGHYEQHKRRNAFLRGEVEGEAVWVPKAVPKRMETEKSQTKAKSERTEREKSQMRAKL</sequence>
<dbReference type="Gene3D" id="3.30.1540.10">
    <property type="entry name" value="formyl-coa transferase, domain 3"/>
    <property type="match status" value="1"/>
</dbReference>
<dbReference type="SUPFAM" id="SSF89796">
    <property type="entry name" value="CoA-transferase family III (CaiB/BaiF)"/>
    <property type="match status" value="1"/>
</dbReference>
<feature type="compositionally biased region" description="Basic and acidic residues" evidence="2">
    <location>
        <begin position="339"/>
        <end position="366"/>
    </location>
</feature>
<accession>A0ABD2LTG5</accession>
<comment type="similarity">
    <text evidence="1">Belongs to the CoA-transferase III family.</text>
</comment>
<dbReference type="Pfam" id="PF02515">
    <property type="entry name" value="CoA_transf_3"/>
    <property type="match status" value="1"/>
</dbReference>
<keyword evidence="4" id="KW-1185">Reference proteome</keyword>